<dbReference type="AlphaFoldDB" id="G0S469"/>
<evidence type="ECO:0000259" key="2">
    <source>
        <dbReference type="PROSITE" id="PS51154"/>
    </source>
</evidence>
<feature type="region of interest" description="Disordered" evidence="1">
    <location>
        <begin position="27"/>
        <end position="50"/>
    </location>
</feature>
<dbReference type="STRING" id="759272.G0S469"/>
<dbReference type="Gene3D" id="3.40.220.10">
    <property type="entry name" value="Leucine Aminopeptidase, subunit E, domain 1"/>
    <property type="match status" value="1"/>
</dbReference>
<dbReference type="KEGG" id="cthr:CTHT_0030920"/>
<evidence type="ECO:0000313" key="4">
    <source>
        <dbReference type="Proteomes" id="UP000008066"/>
    </source>
</evidence>
<protein>
    <recommendedName>
        <fullName evidence="2">Macro domain-containing protein</fullName>
    </recommendedName>
</protein>
<name>G0S469_CHATD</name>
<accession>G0S469</accession>
<dbReference type="InterPro" id="IPR043472">
    <property type="entry name" value="Macro_dom-like"/>
</dbReference>
<dbReference type="GeneID" id="18257130"/>
<dbReference type="eggNOG" id="KOG2633">
    <property type="taxonomic scope" value="Eukaryota"/>
</dbReference>
<dbReference type="PROSITE" id="PS51154">
    <property type="entry name" value="MACRO"/>
    <property type="match status" value="1"/>
</dbReference>
<dbReference type="PANTHER" id="PTHR11106">
    <property type="entry name" value="GANGLIOSIDE INDUCED DIFFERENTIATION ASSOCIATED PROTEIN 2-RELATED"/>
    <property type="match status" value="1"/>
</dbReference>
<reference evidence="3 4" key="1">
    <citation type="journal article" date="2011" name="Cell">
        <title>Insight into structure and assembly of the nuclear pore complex by utilizing the genome of a eukaryotic thermophile.</title>
        <authorList>
            <person name="Amlacher S."/>
            <person name="Sarges P."/>
            <person name="Flemming D."/>
            <person name="van Noort V."/>
            <person name="Kunze R."/>
            <person name="Devos D.P."/>
            <person name="Arumugam M."/>
            <person name="Bork P."/>
            <person name="Hurt E."/>
        </authorList>
    </citation>
    <scope>NUCLEOTIDE SEQUENCE [LARGE SCALE GENOMIC DNA]</scope>
    <source>
        <strain evidence="4">DSM 1495 / CBS 144.50 / IMI 039719</strain>
    </source>
</reference>
<dbReference type="OMA" id="AKWVIHT"/>
<organism evidence="4">
    <name type="scientific">Chaetomium thermophilum (strain DSM 1495 / CBS 144.50 / IMI 039719)</name>
    <name type="common">Thermochaetoides thermophila</name>
    <dbReference type="NCBI Taxonomy" id="759272"/>
    <lineage>
        <taxon>Eukaryota</taxon>
        <taxon>Fungi</taxon>
        <taxon>Dikarya</taxon>
        <taxon>Ascomycota</taxon>
        <taxon>Pezizomycotina</taxon>
        <taxon>Sordariomycetes</taxon>
        <taxon>Sordariomycetidae</taxon>
        <taxon>Sordariales</taxon>
        <taxon>Chaetomiaceae</taxon>
        <taxon>Thermochaetoides</taxon>
    </lineage>
</organism>
<keyword evidence="4" id="KW-1185">Reference proteome</keyword>
<dbReference type="CDD" id="cd02908">
    <property type="entry name" value="Macro_OAADPr_deacetylase"/>
    <property type="match status" value="1"/>
</dbReference>
<feature type="domain" description="Macro" evidence="2">
    <location>
        <begin position="47"/>
        <end position="231"/>
    </location>
</feature>
<gene>
    <name evidence="3" type="ORF">CTHT_0030920</name>
</gene>
<dbReference type="OrthoDB" id="6077599at2759"/>
<dbReference type="Proteomes" id="UP000008066">
    <property type="component" value="Unassembled WGS sequence"/>
</dbReference>
<dbReference type="InterPro" id="IPR002589">
    <property type="entry name" value="Macro_dom"/>
</dbReference>
<dbReference type="RefSeq" id="XP_006693539.1">
    <property type="nucleotide sequence ID" value="XM_006693476.1"/>
</dbReference>
<dbReference type="HOGENOM" id="CLU_046550_3_1_1"/>
<dbReference type="Pfam" id="PF01661">
    <property type="entry name" value="Macro"/>
    <property type="match status" value="1"/>
</dbReference>
<dbReference type="EMBL" id="GL988041">
    <property type="protein sequence ID" value="EGS21243.1"/>
    <property type="molecule type" value="Genomic_DNA"/>
</dbReference>
<evidence type="ECO:0000256" key="1">
    <source>
        <dbReference type="SAM" id="MobiDB-lite"/>
    </source>
</evidence>
<dbReference type="SUPFAM" id="SSF52949">
    <property type="entry name" value="Macro domain-like"/>
    <property type="match status" value="1"/>
</dbReference>
<proteinExistence type="predicted"/>
<sequence length="235" mass="25588">MADTFKILPLEEIPTLTQQYEQRKFTPVSSPVTLPETPVQPKLQAGSTLPIPSKDINDRISVIRWDITKIQVDAIVNAANSSLRRGGGVCGAIHRAAGPELDRECARLNGCQTGLAKSTNAYSLPCRRVIHTVGPQYTTGEFTPKQAAEKLSSCYTKSLELAVQDGCRTIAFPTISTGIYGYPSDKAAPVALAAIRKFLEGPQGSGIDRVVLLMWDMKDINAYQDNIPLYFPPVP</sequence>
<dbReference type="PANTHER" id="PTHR11106:SF27">
    <property type="entry name" value="MACRO DOMAIN-CONTAINING PROTEIN"/>
    <property type="match status" value="1"/>
</dbReference>
<evidence type="ECO:0000313" key="3">
    <source>
        <dbReference type="EMBL" id="EGS21243.1"/>
    </source>
</evidence>
<dbReference type="SMART" id="SM00506">
    <property type="entry name" value="A1pp"/>
    <property type="match status" value="1"/>
</dbReference>